<proteinExistence type="predicted"/>
<reference evidence="1" key="1">
    <citation type="submission" date="2024-03" db="EMBL/GenBank/DDBJ databases">
        <title>Deinococcus weizhi sp. nov., isolated from human skin.</title>
        <authorList>
            <person name="Wei Z."/>
            <person name="Tian F."/>
            <person name="Yang C."/>
            <person name="Xin L.T."/>
            <person name="Wen Z.J."/>
            <person name="Lan K.C."/>
            <person name="Yu L."/>
            <person name="Zhe W."/>
            <person name="Dan F.D."/>
            <person name="Jun W."/>
            <person name="Rui Z."/>
            <person name="Yong X.J."/>
            <person name="Ting Y."/>
            <person name="Wei X."/>
            <person name="Xu Z.G."/>
            <person name="Xin Z."/>
            <person name="Dong F.G."/>
            <person name="Ni X.M."/>
            <person name="Zheng M.G."/>
            <person name="Chun Y."/>
            <person name="Qian W.X."/>
        </authorList>
    </citation>
    <scope>NUCLEOTIDE SEQUENCE</scope>
    <source>
        <strain evidence="1">VB142</strain>
    </source>
</reference>
<organism evidence="1">
    <name type="scientific">Deinococcus sp. VB142</name>
    <dbReference type="NCBI Taxonomy" id="3112952"/>
    <lineage>
        <taxon>Bacteria</taxon>
        <taxon>Thermotogati</taxon>
        <taxon>Deinococcota</taxon>
        <taxon>Deinococci</taxon>
        <taxon>Deinococcales</taxon>
        <taxon>Deinococcaceae</taxon>
        <taxon>Deinococcus</taxon>
    </lineage>
</organism>
<name>A0AAU6Q3E6_9DEIO</name>
<dbReference type="Pfam" id="PF07920">
    <property type="entry name" value="DUF1684"/>
    <property type="match status" value="1"/>
</dbReference>
<dbReference type="InterPro" id="IPR012467">
    <property type="entry name" value="DUF1684"/>
</dbReference>
<accession>A0AAU6Q3E6</accession>
<dbReference type="RefSeq" id="WP_339096062.1">
    <property type="nucleotide sequence ID" value="NZ_CP149782.1"/>
</dbReference>
<dbReference type="EMBL" id="CP149782">
    <property type="protein sequence ID" value="WYF44884.1"/>
    <property type="molecule type" value="Genomic_DNA"/>
</dbReference>
<dbReference type="PANTHER" id="PTHR41913">
    <property type="entry name" value="DUF1684 DOMAIN-CONTAINING PROTEIN"/>
    <property type="match status" value="1"/>
</dbReference>
<dbReference type="AlphaFoldDB" id="A0AAU6Q3E6"/>
<sequence length="185" mass="20279">MVSHYSDEVLAFRRRKDEHFAAGRGPLAAEALPEFGGLSYYAPDLSWRFVLPLLPLETDAPTAETLLATNTGATRFMAKLGEVRLPLPGGEHALSVFAPLGEEEPARAFIPFRDATSGHETYGAGRYIDAPLQRENGEVWVEVDFNLAYHPYCAYGDGWTCPLPPAENVLPLPVEAGERLPPSLQ</sequence>
<dbReference type="PANTHER" id="PTHR41913:SF1">
    <property type="entry name" value="DUF1684 DOMAIN-CONTAINING PROTEIN"/>
    <property type="match status" value="1"/>
</dbReference>
<gene>
    <name evidence="1" type="ORF">WDJ50_01860</name>
</gene>
<protein>
    <submittedName>
        <fullName evidence="1">DUF1684 domain-containing protein</fullName>
    </submittedName>
</protein>
<evidence type="ECO:0000313" key="1">
    <source>
        <dbReference type="EMBL" id="WYF44884.1"/>
    </source>
</evidence>